<dbReference type="STRING" id="1561998.A0A1I7TCB9"/>
<feature type="region of interest" description="Disordered" evidence="2">
    <location>
        <begin position="152"/>
        <end position="171"/>
    </location>
</feature>
<name>A0A1I7TCB9_9PELO</name>
<feature type="compositionally biased region" description="Basic and acidic residues" evidence="2">
    <location>
        <begin position="108"/>
        <end position="130"/>
    </location>
</feature>
<dbReference type="PANTHER" id="PTHR36945">
    <property type="entry name" value="HIGH INCIDENCE OF MALES (INCREASED X CHROMOSOME LOSS)-RELATED-RELATED"/>
    <property type="match status" value="1"/>
</dbReference>
<feature type="region of interest" description="Disordered" evidence="2">
    <location>
        <begin position="207"/>
        <end position="235"/>
    </location>
</feature>
<feature type="compositionally biased region" description="Polar residues" evidence="2">
    <location>
        <begin position="152"/>
        <end position="164"/>
    </location>
</feature>
<dbReference type="Proteomes" id="UP000095282">
    <property type="component" value="Unplaced"/>
</dbReference>
<dbReference type="GO" id="GO:0000794">
    <property type="term" value="C:condensed nuclear chromosome"/>
    <property type="evidence" value="ECO:0007669"/>
    <property type="project" value="TreeGrafter"/>
</dbReference>
<evidence type="ECO:0000259" key="3">
    <source>
        <dbReference type="PROSITE" id="PS50157"/>
    </source>
</evidence>
<accession>A0A1I7TCB9</accession>
<protein>
    <submittedName>
        <fullName evidence="5">C2H2-type domain-containing protein</fullName>
    </submittedName>
</protein>
<dbReference type="Gene3D" id="3.30.160.60">
    <property type="entry name" value="Classic Zinc Finger"/>
    <property type="match status" value="1"/>
</dbReference>
<dbReference type="InterPro" id="IPR053360">
    <property type="entry name" value="Zinc_finger_domain"/>
</dbReference>
<keyword evidence="1" id="KW-0862">Zinc</keyword>
<dbReference type="eggNOG" id="ENOG502TIHE">
    <property type="taxonomic scope" value="Eukaryota"/>
</dbReference>
<evidence type="ECO:0000313" key="4">
    <source>
        <dbReference type="Proteomes" id="UP000095282"/>
    </source>
</evidence>
<feature type="region of interest" description="Disordered" evidence="2">
    <location>
        <begin position="99"/>
        <end position="139"/>
    </location>
</feature>
<dbReference type="PROSITE" id="PS00028">
    <property type="entry name" value="ZINC_FINGER_C2H2_1"/>
    <property type="match status" value="1"/>
</dbReference>
<reference evidence="5" key="1">
    <citation type="submission" date="2016-11" db="UniProtKB">
        <authorList>
            <consortium name="WormBaseParasite"/>
        </authorList>
    </citation>
    <scope>IDENTIFICATION</scope>
</reference>
<sequence length="337" mass="39056">MADDKPYINVKIFGYNLQELKNRRVDLETVLKGMGFPEVEITDIPSDWPSVDLIQPVLSTTLVTFNVPRYSTPIQNYVHLQRKFTLNLPQVISKIDSQNEEEANFEVNETRNKRDKKDTDSGENDERGGDDNEEDYESKDTSMMISEQISEPIKSIQQSESLRNSSKRVVHPADDNLDLSYVEITEQNVNGEDETEKMDDVGSIEVIQNHSEDKEEEEEGRMEEETEEDSSRKQNTSGTLMNFHCKFPKCGKKIRWKPKYGRTRLFDHVLLHCKKHCFKCQICKQKFKTTRQVRYHYGKNHTKAKLPEINVKRLTSLVEGFEGIATKCFGDQASLFQ</sequence>
<dbReference type="AlphaFoldDB" id="A0A1I7TCB9"/>
<keyword evidence="1" id="KW-0863">Zinc-finger</keyword>
<dbReference type="GO" id="GO:0008270">
    <property type="term" value="F:zinc ion binding"/>
    <property type="evidence" value="ECO:0007669"/>
    <property type="project" value="UniProtKB-KW"/>
</dbReference>
<dbReference type="PANTHER" id="PTHR36945:SF2">
    <property type="entry name" value="C2H2-TYPE DOMAIN-CONTAINING PROTEIN"/>
    <property type="match status" value="1"/>
</dbReference>
<keyword evidence="1" id="KW-0479">Metal-binding</keyword>
<organism evidence="4 5">
    <name type="scientific">Caenorhabditis tropicalis</name>
    <dbReference type="NCBI Taxonomy" id="1561998"/>
    <lineage>
        <taxon>Eukaryota</taxon>
        <taxon>Metazoa</taxon>
        <taxon>Ecdysozoa</taxon>
        <taxon>Nematoda</taxon>
        <taxon>Chromadorea</taxon>
        <taxon>Rhabditida</taxon>
        <taxon>Rhabditina</taxon>
        <taxon>Rhabditomorpha</taxon>
        <taxon>Rhabditoidea</taxon>
        <taxon>Rhabditidae</taxon>
        <taxon>Peloderinae</taxon>
        <taxon>Caenorhabditis</taxon>
    </lineage>
</organism>
<keyword evidence="4" id="KW-1185">Reference proteome</keyword>
<evidence type="ECO:0000313" key="5">
    <source>
        <dbReference type="WBParaSite" id="Csp11.Scaffold58.g350.t1"/>
    </source>
</evidence>
<feature type="domain" description="C2H2-type" evidence="3">
    <location>
        <begin position="278"/>
        <end position="306"/>
    </location>
</feature>
<feature type="compositionally biased region" description="Acidic residues" evidence="2">
    <location>
        <begin position="214"/>
        <end position="228"/>
    </location>
</feature>
<evidence type="ECO:0000256" key="2">
    <source>
        <dbReference type="SAM" id="MobiDB-lite"/>
    </source>
</evidence>
<dbReference type="WBParaSite" id="Csp11.Scaffold58.g350.t1">
    <property type="protein sequence ID" value="Csp11.Scaffold58.g350.t1"/>
    <property type="gene ID" value="Csp11.Scaffold58.g350"/>
</dbReference>
<dbReference type="InterPro" id="IPR013087">
    <property type="entry name" value="Znf_C2H2_type"/>
</dbReference>
<proteinExistence type="predicted"/>
<dbReference type="GO" id="GO:0045132">
    <property type="term" value="P:meiotic chromosome segregation"/>
    <property type="evidence" value="ECO:0007669"/>
    <property type="project" value="TreeGrafter"/>
</dbReference>
<evidence type="ECO:0000256" key="1">
    <source>
        <dbReference type="PROSITE-ProRule" id="PRU00042"/>
    </source>
</evidence>
<dbReference type="PROSITE" id="PS50157">
    <property type="entry name" value="ZINC_FINGER_C2H2_2"/>
    <property type="match status" value="1"/>
</dbReference>